<evidence type="ECO:0000256" key="1">
    <source>
        <dbReference type="SAM" id="Phobius"/>
    </source>
</evidence>
<keyword evidence="1" id="KW-0472">Membrane</keyword>
<evidence type="ECO:0008006" key="4">
    <source>
        <dbReference type="Google" id="ProtNLM"/>
    </source>
</evidence>
<protein>
    <recommendedName>
        <fullName evidence="4">DUF1109 domain-containing protein</fullName>
    </recommendedName>
</protein>
<evidence type="ECO:0000313" key="3">
    <source>
        <dbReference type="Proteomes" id="UP000565579"/>
    </source>
</evidence>
<sequence length="185" mass="20389">MLDKPPGWPLLTAFTLAGLVALWWASAPYMYVEFALWAYCSGVILGLIWTVRAVAALIRDADAIRDRKLRWFMPWIIVCGVVVAVTLDAPFRVRFALSESALIAHAQAVAQSGDVSGECRQVGLYPTCWSEAIPGGGAWFTVDDPGIRTSAGFIWSPAGQMPEGVVERFYPIAGPWYAYSGWDKW</sequence>
<reference evidence="2 3" key="1">
    <citation type="submission" date="2020-08" db="EMBL/GenBank/DDBJ databases">
        <title>Sequencing the genomes of 1000 actinobacteria strains.</title>
        <authorList>
            <person name="Klenk H.-P."/>
        </authorList>
    </citation>
    <scope>NUCLEOTIDE SEQUENCE [LARGE SCALE GENOMIC DNA]</scope>
    <source>
        <strain evidence="2 3">DSM 43768</strain>
    </source>
</reference>
<gene>
    <name evidence="2" type="ORF">HD593_011932</name>
</gene>
<accession>A0A7X0P8S6</accession>
<keyword evidence="1" id="KW-0812">Transmembrane</keyword>
<dbReference type="AlphaFoldDB" id="A0A7X0P8S6"/>
<feature type="transmembrane region" description="Helical" evidence="1">
    <location>
        <begin position="36"/>
        <end position="57"/>
    </location>
</feature>
<dbReference type="Proteomes" id="UP000565579">
    <property type="component" value="Unassembled WGS sequence"/>
</dbReference>
<keyword evidence="1" id="KW-1133">Transmembrane helix</keyword>
<organism evidence="2 3">
    <name type="scientific">Nonomuraea rubra</name>
    <dbReference type="NCBI Taxonomy" id="46180"/>
    <lineage>
        <taxon>Bacteria</taxon>
        <taxon>Bacillati</taxon>
        <taxon>Actinomycetota</taxon>
        <taxon>Actinomycetes</taxon>
        <taxon>Streptosporangiales</taxon>
        <taxon>Streptosporangiaceae</taxon>
        <taxon>Nonomuraea</taxon>
    </lineage>
</organism>
<name>A0A7X0P8S6_9ACTN</name>
<proteinExistence type="predicted"/>
<dbReference type="RefSeq" id="WP_185111520.1">
    <property type="nucleotide sequence ID" value="NZ_JACHMI010000001.1"/>
</dbReference>
<feature type="transmembrane region" description="Helical" evidence="1">
    <location>
        <begin position="7"/>
        <end position="24"/>
    </location>
</feature>
<keyword evidence="3" id="KW-1185">Reference proteome</keyword>
<comment type="caution">
    <text evidence="2">The sequence shown here is derived from an EMBL/GenBank/DDBJ whole genome shotgun (WGS) entry which is preliminary data.</text>
</comment>
<evidence type="ECO:0000313" key="2">
    <source>
        <dbReference type="EMBL" id="MBB6557137.1"/>
    </source>
</evidence>
<feature type="transmembrane region" description="Helical" evidence="1">
    <location>
        <begin position="69"/>
        <end position="87"/>
    </location>
</feature>
<dbReference type="EMBL" id="JACHMI010000001">
    <property type="protein sequence ID" value="MBB6557137.1"/>
    <property type="molecule type" value="Genomic_DNA"/>
</dbReference>